<comment type="caution">
    <text evidence="2">The sequence shown here is derived from an EMBL/GenBank/DDBJ whole genome shotgun (WGS) entry which is preliminary data.</text>
</comment>
<dbReference type="PANTHER" id="PTHR33194">
    <property type="entry name" value="ZINC KNUCKLE DOMAINCONTAINING PROTEIN"/>
    <property type="match status" value="1"/>
</dbReference>
<dbReference type="AlphaFoldDB" id="A0A164D736"/>
<keyword evidence="3" id="KW-1185">Reference proteome</keyword>
<reference evidence="2 3" key="1">
    <citation type="submission" date="2016-03" db="EMBL/GenBank/DDBJ databases">
        <title>EvidentialGene: Evidence-directed Construction of Genes on Genomes.</title>
        <authorList>
            <person name="Gilbert D.G."/>
            <person name="Choi J.-H."/>
            <person name="Mockaitis K."/>
            <person name="Colbourne J."/>
            <person name="Pfrender M."/>
        </authorList>
    </citation>
    <scope>NUCLEOTIDE SEQUENCE [LARGE SCALE GENOMIC DNA]</scope>
    <source>
        <strain evidence="2 3">Xinb3</strain>
        <tissue evidence="2">Complete organism</tissue>
    </source>
</reference>
<evidence type="ECO:0000313" key="3">
    <source>
        <dbReference type="Proteomes" id="UP000076858"/>
    </source>
</evidence>
<evidence type="ECO:0000259" key="1">
    <source>
        <dbReference type="Pfam" id="PF03732"/>
    </source>
</evidence>
<protein>
    <recommendedName>
        <fullName evidence="1">Retrotransposon gag domain-containing protein</fullName>
    </recommendedName>
</protein>
<sequence length="80" mass="9524">PAVPGLRTRFLTEFQSQHYSRYQEARLRQRKQGIEESGIEYFYDVIDLCRKVDPGMTEEAKVDYLFRGLKPTLLEKIWIV</sequence>
<feature type="non-terminal residue" evidence="2">
    <location>
        <position position="1"/>
    </location>
</feature>
<name>A0A164D736_9CRUS</name>
<dbReference type="PANTHER" id="PTHR33194:SF4">
    <property type="entry name" value="CCHC-TYPE DOMAIN-CONTAINING PROTEIN"/>
    <property type="match status" value="1"/>
</dbReference>
<proteinExistence type="predicted"/>
<gene>
    <name evidence="2" type="ORF">APZ42_010812</name>
</gene>
<accession>A0A164D736</accession>
<dbReference type="InterPro" id="IPR005162">
    <property type="entry name" value="Retrotrans_gag_dom"/>
</dbReference>
<dbReference type="Pfam" id="PF03732">
    <property type="entry name" value="Retrotrans_gag"/>
    <property type="match status" value="1"/>
</dbReference>
<feature type="domain" description="Retrotransposon gag" evidence="1">
    <location>
        <begin position="6"/>
        <end position="71"/>
    </location>
</feature>
<dbReference type="EMBL" id="LRGB01028735">
    <property type="protein sequence ID" value="KZR95466.1"/>
    <property type="molecule type" value="Genomic_DNA"/>
</dbReference>
<organism evidence="2 3">
    <name type="scientific">Daphnia magna</name>
    <dbReference type="NCBI Taxonomy" id="35525"/>
    <lineage>
        <taxon>Eukaryota</taxon>
        <taxon>Metazoa</taxon>
        <taxon>Ecdysozoa</taxon>
        <taxon>Arthropoda</taxon>
        <taxon>Crustacea</taxon>
        <taxon>Branchiopoda</taxon>
        <taxon>Diplostraca</taxon>
        <taxon>Cladocera</taxon>
        <taxon>Anomopoda</taxon>
        <taxon>Daphniidae</taxon>
        <taxon>Daphnia</taxon>
    </lineage>
</organism>
<feature type="non-terminal residue" evidence="2">
    <location>
        <position position="80"/>
    </location>
</feature>
<evidence type="ECO:0000313" key="2">
    <source>
        <dbReference type="EMBL" id="KZR95466.1"/>
    </source>
</evidence>
<dbReference type="Proteomes" id="UP000076858">
    <property type="component" value="Unassembled WGS sequence"/>
</dbReference>